<dbReference type="Gene3D" id="3.20.20.190">
    <property type="entry name" value="Phosphatidylinositol (PI) phosphodiesterase"/>
    <property type="match status" value="1"/>
</dbReference>
<dbReference type="EMBL" id="PDUD01000019">
    <property type="protein sequence ID" value="PHN05958.1"/>
    <property type="molecule type" value="Genomic_DNA"/>
</dbReference>
<evidence type="ECO:0000256" key="2">
    <source>
        <dbReference type="SAM" id="SignalP"/>
    </source>
</evidence>
<dbReference type="Proteomes" id="UP000223913">
    <property type="component" value="Unassembled WGS sequence"/>
</dbReference>
<dbReference type="InterPro" id="IPR039559">
    <property type="entry name" value="AIM6_PI-PLC-like_dom"/>
</dbReference>
<comment type="caution">
    <text evidence="3">The sequence shown here is derived from an EMBL/GenBank/DDBJ whole genome shotgun (WGS) entry which is preliminary data.</text>
</comment>
<evidence type="ECO:0000313" key="3">
    <source>
        <dbReference type="EMBL" id="PHN05958.1"/>
    </source>
</evidence>
<feature type="chain" id="PRO_5012790742" description="Altered inheritance of mitochondria protein 6" evidence="2">
    <location>
        <begin position="22"/>
        <end position="269"/>
    </location>
</feature>
<dbReference type="PROSITE" id="PS51257">
    <property type="entry name" value="PROKAR_LIPOPROTEIN"/>
    <property type="match status" value="1"/>
</dbReference>
<gene>
    <name evidence="3" type="ORF">CRP01_13365</name>
</gene>
<dbReference type="CDD" id="cd08577">
    <property type="entry name" value="PI-PLCc_GDPD_SF_unchar3"/>
    <property type="match status" value="1"/>
</dbReference>
<accession>A0A2D0NC47</accession>
<organism evidence="3 4">
    <name type="scientific">Flavilitoribacter nigricans (strain ATCC 23147 / DSM 23189 / NBRC 102662 / NCIMB 1420 / SS-2)</name>
    <name type="common">Lewinella nigricans</name>
    <dbReference type="NCBI Taxonomy" id="1122177"/>
    <lineage>
        <taxon>Bacteria</taxon>
        <taxon>Pseudomonadati</taxon>
        <taxon>Bacteroidota</taxon>
        <taxon>Saprospiria</taxon>
        <taxon>Saprospirales</taxon>
        <taxon>Lewinellaceae</taxon>
        <taxon>Flavilitoribacter</taxon>
    </lineage>
</organism>
<dbReference type="RefSeq" id="WP_099150551.1">
    <property type="nucleotide sequence ID" value="NZ_PDUD01000019.1"/>
</dbReference>
<dbReference type="GO" id="GO:0008081">
    <property type="term" value="F:phosphoric diester hydrolase activity"/>
    <property type="evidence" value="ECO:0007669"/>
    <property type="project" value="InterPro"/>
</dbReference>
<feature type="signal peptide" evidence="2">
    <location>
        <begin position="1"/>
        <end position="21"/>
    </location>
</feature>
<name>A0A2D0NC47_FLAN2</name>
<keyword evidence="4" id="KW-1185">Reference proteome</keyword>
<dbReference type="PANTHER" id="PTHR31571">
    <property type="entry name" value="ALTERED INHERITANCE OF MITOCHONDRIA PROTEIN 6"/>
    <property type="match status" value="1"/>
</dbReference>
<protein>
    <recommendedName>
        <fullName evidence="1">Altered inheritance of mitochondria protein 6</fullName>
    </recommendedName>
</protein>
<evidence type="ECO:0000256" key="1">
    <source>
        <dbReference type="ARBA" id="ARBA00014286"/>
    </source>
</evidence>
<dbReference type="InterPro" id="IPR017946">
    <property type="entry name" value="PLC-like_Pdiesterase_TIM-brl"/>
</dbReference>
<reference evidence="3 4" key="1">
    <citation type="submission" date="2017-10" db="EMBL/GenBank/DDBJ databases">
        <title>The draft genome sequence of Lewinella nigricans NBRC 102662.</title>
        <authorList>
            <person name="Wang K."/>
        </authorList>
    </citation>
    <scope>NUCLEOTIDE SEQUENCE [LARGE SCALE GENOMIC DNA]</scope>
    <source>
        <strain evidence="3 4">NBRC 102662</strain>
    </source>
</reference>
<keyword evidence="2" id="KW-0732">Signal</keyword>
<sequence length="269" mass="30684">MKLCYRPLIAMVLTFSLLACRAQTFAPIPYAHAHNDYEHERPLLDALDHGFTSIEADVFAIDGDLYVYHNRPDQVDPARTLKQLYLEPLRERISKNNGQVYPGYDGHFQLMIDIKTDAAETYSLISRQLQEYASIFSRIEAGREVAGPVMVFLSGNRPIETILQADTHIARLDGRPDDVGKGYTAGKMPVISERYGKVLQWDGTGKLSAKEKKQLRKLIKSVHREGKQLRLWAMPESESAWKVYRKLGIDWINADDLARLQNFFSASRN</sequence>
<dbReference type="SUPFAM" id="SSF51695">
    <property type="entry name" value="PLC-like phosphodiesterases"/>
    <property type="match status" value="1"/>
</dbReference>
<dbReference type="PANTHER" id="PTHR31571:SF1">
    <property type="entry name" value="ALTERED INHERITANCE OF MITOCHONDRIA PROTEIN 6"/>
    <property type="match status" value="1"/>
</dbReference>
<dbReference type="AlphaFoldDB" id="A0A2D0NC47"/>
<proteinExistence type="predicted"/>
<evidence type="ECO:0000313" key="4">
    <source>
        <dbReference type="Proteomes" id="UP000223913"/>
    </source>
</evidence>
<dbReference type="InterPro" id="IPR051236">
    <property type="entry name" value="HAT_RTT109-like"/>
</dbReference>
<dbReference type="GO" id="GO:0006629">
    <property type="term" value="P:lipid metabolic process"/>
    <property type="evidence" value="ECO:0007669"/>
    <property type="project" value="InterPro"/>
</dbReference>
<dbReference type="OrthoDB" id="9794455at2"/>